<gene>
    <name evidence="1" type="ORF">PISMIDRAFT_14309</name>
</gene>
<keyword evidence="2" id="KW-1185">Reference proteome</keyword>
<dbReference type="AlphaFoldDB" id="A0A0C9ZEZ3"/>
<proteinExistence type="predicted"/>
<dbReference type="EMBL" id="KN833803">
    <property type="protein sequence ID" value="KIK18528.1"/>
    <property type="molecule type" value="Genomic_DNA"/>
</dbReference>
<organism evidence="1 2">
    <name type="scientific">Pisolithus microcarpus 441</name>
    <dbReference type="NCBI Taxonomy" id="765257"/>
    <lineage>
        <taxon>Eukaryota</taxon>
        <taxon>Fungi</taxon>
        <taxon>Dikarya</taxon>
        <taxon>Basidiomycota</taxon>
        <taxon>Agaricomycotina</taxon>
        <taxon>Agaricomycetes</taxon>
        <taxon>Agaricomycetidae</taxon>
        <taxon>Boletales</taxon>
        <taxon>Sclerodermatineae</taxon>
        <taxon>Pisolithaceae</taxon>
        <taxon>Pisolithus</taxon>
    </lineage>
</organism>
<dbReference type="HOGENOM" id="CLU_2559136_0_0_1"/>
<dbReference type="Proteomes" id="UP000054018">
    <property type="component" value="Unassembled WGS sequence"/>
</dbReference>
<reference evidence="2" key="2">
    <citation type="submission" date="2015-01" db="EMBL/GenBank/DDBJ databases">
        <title>Evolutionary Origins and Diversification of the Mycorrhizal Mutualists.</title>
        <authorList>
            <consortium name="DOE Joint Genome Institute"/>
            <consortium name="Mycorrhizal Genomics Consortium"/>
            <person name="Kohler A."/>
            <person name="Kuo A."/>
            <person name="Nagy L.G."/>
            <person name="Floudas D."/>
            <person name="Copeland A."/>
            <person name="Barry K.W."/>
            <person name="Cichocki N."/>
            <person name="Veneault-Fourrey C."/>
            <person name="LaButti K."/>
            <person name="Lindquist E.A."/>
            <person name="Lipzen A."/>
            <person name="Lundell T."/>
            <person name="Morin E."/>
            <person name="Murat C."/>
            <person name="Riley R."/>
            <person name="Ohm R."/>
            <person name="Sun H."/>
            <person name="Tunlid A."/>
            <person name="Henrissat B."/>
            <person name="Grigoriev I.V."/>
            <person name="Hibbett D.S."/>
            <person name="Martin F."/>
        </authorList>
    </citation>
    <scope>NUCLEOTIDE SEQUENCE [LARGE SCALE GENOMIC DNA]</scope>
    <source>
        <strain evidence="2">441</strain>
    </source>
</reference>
<evidence type="ECO:0000313" key="2">
    <source>
        <dbReference type="Proteomes" id="UP000054018"/>
    </source>
</evidence>
<reference evidence="1 2" key="1">
    <citation type="submission" date="2014-04" db="EMBL/GenBank/DDBJ databases">
        <authorList>
            <consortium name="DOE Joint Genome Institute"/>
            <person name="Kuo A."/>
            <person name="Kohler A."/>
            <person name="Costa M.D."/>
            <person name="Nagy L.G."/>
            <person name="Floudas D."/>
            <person name="Copeland A."/>
            <person name="Barry K.W."/>
            <person name="Cichocki N."/>
            <person name="Veneault-Fourrey C."/>
            <person name="LaButti K."/>
            <person name="Lindquist E.A."/>
            <person name="Lipzen A."/>
            <person name="Lundell T."/>
            <person name="Morin E."/>
            <person name="Murat C."/>
            <person name="Sun H."/>
            <person name="Tunlid A."/>
            <person name="Henrissat B."/>
            <person name="Grigoriev I.V."/>
            <person name="Hibbett D.S."/>
            <person name="Martin F."/>
            <person name="Nordberg H.P."/>
            <person name="Cantor M.N."/>
            <person name="Hua S.X."/>
        </authorList>
    </citation>
    <scope>NUCLEOTIDE SEQUENCE [LARGE SCALE GENOMIC DNA]</scope>
    <source>
        <strain evidence="1 2">441</strain>
    </source>
</reference>
<accession>A0A0C9ZEZ3</accession>
<protein>
    <submittedName>
        <fullName evidence="1">Uncharacterized protein</fullName>
    </submittedName>
</protein>
<name>A0A0C9ZEZ3_9AGAM</name>
<evidence type="ECO:0000313" key="1">
    <source>
        <dbReference type="EMBL" id="KIK18528.1"/>
    </source>
</evidence>
<sequence length="82" mass="8705">MPMNIDNPWNDVMSLSLSKSSKEIENPVNGCVMVAGASGVAEESASTINIHETTAVMSGVVTDAVTSVTHDYRPGRTPDNIR</sequence>